<sequence>MCHSRPPCSSPCSPPGGGGGGEGGGESLSASAGWSDWGRCTHSNSRGGGTILKSQSRSGEPALSSSIGPSSRQSRRWSPAKPRLAAARRCEEISAMPLNWSAQVVINMAPVMEGTHTVLLLYAPIRERSSISLYFPKRRARNFKYKSRAPHSERASNDHDWGKEDLAMSEQRGQSSDSSGELLSSQQATKEAVPELCWLVAEHHQLLADLLSLCRVCANKVRMGNQDGKLQDYMEGQEVHPTGQVLSSSDSSLTVPPENKKVASMSKKLRKLGGKKLDSAEDFLHNKMKKKVSSGALSVEPAAHSSVSLSSAPVMDQISAVPVTLHASDSPVTSSHVSAVSNPILPMEEPFQISREGWDFMEDNRTFDPDMDFCSDFLRVRRRAGL</sequence>
<accession>A0ACB8WJ17</accession>
<evidence type="ECO:0000313" key="2">
    <source>
        <dbReference type="Proteomes" id="UP000831701"/>
    </source>
</evidence>
<reference evidence="1" key="1">
    <citation type="submission" date="2022-04" db="EMBL/GenBank/DDBJ databases">
        <title>Jade perch genome.</title>
        <authorList>
            <person name="Chao B."/>
        </authorList>
    </citation>
    <scope>NUCLEOTIDE SEQUENCE</scope>
    <source>
        <strain evidence="1">CB-2022</strain>
    </source>
</reference>
<protein>
    <submittedName>
        <fullName evidence="1">Uncharacterized protein</fullName>
    </submittedName>
</protein>
<comment type="caution">
    <text evidence="1">The sequence shown here is derived from an EMBL/GenBank/DDBJ whole genome shotgun (WGS) entry which is preliminary data.</text>
</comment>
<dbReference type="Proteomes" id="UP000831701">
    <property type="component" value="Chromosome 9"/>
</dbReference>
<keyword evidence="2" id="KW-1185">Reference proteome</keyword>
<dbReference type="EMBL" id="CM041539">
    <property type="protein sequence ID" value="KAI3367811.1"/>
    <property type="molecule type" value="Genomic_DNA"/>
</dbReference>
<organism evidence="1 2">
    <name type="scientific">Scortum barcoo</name>
    <name type="common">barcoo grunter</name>
    <dbReference type="NCBI Taxonomy" id="214431"/>
    <lineage>
        <taxon>Eukaryota</taxon>
        <taxon>Metazoa</taxon>
        <taxon>Chordata</taxon>
        <taxon>Craniata</taxon>
        <taxon>Vertebrata</taxon>
        <taxon>Euteleostomi</taxon>
        <taxon>Actinopterygii</taxon>
        <taxon>Neopterygii</taxon>
        <taxon>Teleostei</taxon>
        <taxon>Neoteleostei</taxon>
        <taxon>Acanthomorphata</taxon>
        <taxon>Eupercaria</taxon>
        <taxon>Centrarchiformes</taxon>
        <taxon>Terapontoidei</taxon>
        <taxon>Terapontidae</taxon>
        <taxon>Scortum</taxon>
    </lineage>
</organism>
<gene>
    <name evidence="1" type="ORF">L3Q82_026648</name>
</gene>
<evidence type="ECO:0000313" key="1">
    <source>
        <dbReference type="EMBL" id="KAI3367811.1"/>
    </source>
</evidence>
<proteinExistence type="predicted"/>
<name>A0ACB8WJ17_9TELE</name>